<keyword evidence="2" id="KW-1185">Reference proteome</keyword>
<dbReference type="InterPro" id="IPR005247">
    <property type="entry name" value="YbhB_YbcL/LppC-like"/>
</dbReference>
<dbReference type="PANTHER" id="PTHR30289">
    <property type="entry name" value="UNCHARACTERIZED PROTEIN YBCL-RELATED"/>
    <property type="match status" value="1"/>
</dbReference>
<dbReference type="InterPro" id="IPR036610">
    <property type="entry name" value="PEBP-like_sf"/>
</dbReference>
<evidence type="ECO:0000313" key="2">
    <source>
        <dbReference type="Proteomes" id="UP000182015"/>
    </source>
</evidence>
<reference evidence="2" key="1">
    <citation type="submission" date="2016-06" db="EMBL/GenBank/DDBJ databases">
        <authorList>
            <person name="de Vries S.P.W."/>
            <person name="Hadjirin N.F."/>
            <person name="Lay E.M."/>
            <person name="Zadoks R.N."/>
            <person name="Peacock S.J."/>
            <person name="Parkhill J."/>
            <person name="Grant A.J."/>
            <person name="Mcdougall S."/>
            <person name="Holmes M.A."/>
        </authorList>
    </citation>
    <scope>NUCLEOTIDE SEQUENCE [LARGE SCALE GENOMIC DNA]</scope>
    <source>
        <strain evidence="2">NZ1587</strain>
    </source>
</reference>
<organism evidence="1 2">
    <name type="scientific">Streptococcus bovimastitidis</name>
    <dbReference type="NCBI Taxonomy" id="1856638"/>
    <lineage>
        <taxon>Bacteria</taxon>
        <taxon>Bacillati</taxon>
        <taxon>Bacillota</taxon>
        <taxon>Bacilli</taxon>
        <taxon>Lactobacillales</taxon>
        <taxon>Streptococcaceae</taxon>
        <taxon>Streptococcus</taxon>
    </lineage>
</organism>
<dbReference type="Proteomes" id="UP000182015">
    <property type="component" value="Unassembled WGS sequence"/>
</dbReference>
<gene>
    <name evidence="1" type="ORF">A9Q68_02060</name>
</gene>
<dbReference type="Gene3D" id="3.90.280.10">
    <property type="entry name" value="PEBP-like"/>
    <property type="match status" value="1"/>
</dbReference>
<dbReference type="AlphaFoldDB" id="A0A1L8MNK2"/>
<dbReference type="SUPFAM" id="SSF49777">
    <property type="entry name" value="PEBP-like"/>
    <property type="match status" value="1"/>
</dbReference>
<proteinExistence type="predicted"/>
<name>A0A1L8MNK2_9STRE</name>
<comment type="caution">
    <text evidence="1">The sequence shown here is derived from an EMBL/GenBank/DDBJ whole genome shotgun (WGS) entry which is preliminary data.</text>
</comment>
<dbReference type="STRING" id="1856638.A9Q68_02060"/>
<dbReference type="InterPro" id="IPR008914">
    <property type="entry name" value="PEBP"/>
</dbReference>
<sequence>MRIEHTFSGNVLDDIYAKGASDTIEGMAVLSYPFTVKELPEGTKSLAWSFIDYDAVPVCGFPYIHWLVANVPIFQTQIPADFSRKDKEHLEGKNSLTSKFLSDAVKVIDQQYIGPKPPDKDHMYQLMVYALDSGLDLANGFYLNELYDAMAGHILEAQEVTLIGKV</sequence>
<dbReference type="NCBIfam" id="TIGR00481">
    <property type="entry name" value="YbhB/YbcL family Raf kinase inhibitor-like protein"/>
    <property type="match status" value="1"/>
</dbReference>
<evidence type="ECO:0000313" key="1">
    <source>
        <dbReference type="EMBL" id="OJF72350.1"/>
    </source>
</evidence>
<accession>A0A1L8MNK2</accession>
<dbReference type="RefSeq" id="WP_071793007.1">
    <property type="nucleotide sequence ID" value="NZ_LZDD01000001.1"/>
</dbReference>
<dbReference type="Pfam" id="PF01161">
    <property type="entry name" value="PBP"/>
    <property type="match status" value="1"/>
</dbReference>
<dbReference type="PANTHER" id="PTHR30289:SF1">
    <property type="entry name" value="PEBP (PHOSPHATIDYLETHANOLAMINE-BINDING PROTEIN) FAMILY PROTEIN"/>
    <property type="match status" value="1"/>
</dbReference>
<dbReference type="CDD" id="cd00865">
    <property type="entry name" value="PEBP_bact_arch"/>
    <property type="match status" value="1"/>
</dbReference>
<dbReference type="EMBL" id="LZDD01000001">
    <property type="protein sequence ID" value="OJF72350.1"/>
    <property type="molecule type" value="Genomic_DNA"/>
</dbReference>
<dbReference type="OrthoDB" id="9797506at2"/>
<protein>
    <submittedName>
        <fullName evidence="1">Phosphatidylethanolamine-binding protein</fullName>
    </submittedName>
</protein>